<dbReference type="PANTHER" id="PTHR37311:SF1">
    <property type="entry name" value="2-PHOSPHOSULFOLACTATE PHOSPHATASE-RELATED"/>
    <property type="match status" value="1"/>
</dbReference>
<comment type="similarity">
    <text evidence="2">Belongs to the ComB family.</text>
</comment>
<dbReference type="Proteomes" id="UP000626244">
    <property type="component" value="Unassembled WGS sequence"/>
</dbReference>
<dbReference type="SUPFAM" id="SSF142823">
    <property type="entry name" value="ComB-like"/>
    <property type="match status" value="1"/>
</dbReference>
<dbReference type="GO" id="GO:0000287">
    <property type="term" value="F:magnesium ion binding"/>
    <property type="evidence" value="ECO:0007669"/>
    <property type="project" value="InterPro"/>
</dbReference>
<keyword evidence="9" id="KW-1185">Reference proteome</keyword>
<comment type="catalytic activity">
    <reaction evidence="7">
        <text>(2R)-O-phospho-3-sulfolactate + H2O = (2R)-3-sulfolactate + phosphate</text>
        <dbReference type="Rhea" id="RHEA:23416"/>
        <dbReference type="ChEBI" id="CHEBI:15377"/>
        <dbReference type="ChEBI" id="CHEBI:15597"/>
        <dbReference type="ChEBI" id="CHEBI:43474"/>
        <dbReference type="ChEBI" id="CHEBI:58738"/>
        <dbReference type="EC" id="3.1.3.71"/>
    </reaction>
</comment>
<organism evidence="8 9">
    <name type="scientific">Gottfriedia solisilvae</name>
    <dbReference type="NCBI Taxonomy" id="1516104"/>
    <lineage>
        <taxon>Bacteria</taxon>
        <taxon>Bacillati</taxon>
        <taxon>Bacillota</taxon>
        <taxon>Bacilli</taxon>
        <taxon>Bacillales</taxon>
        <taxon>Bacillaceae</taxon>
        <taxon>Gottfriedia</taxon>
    </lineage>
</organism>
<dbReference type="InterPro" id="IPR005238">
    <property type="entry name" value="ComB-like"/>
</dbReference>
<dbReference type="PANTHER" id="PTHR37311">
    <property type="entry name" value="2-PHOSPHOSULFOLACTATE PHOSPHATASE-RELATED"/>
    <property type="match status" value="1"/>
</dbReference>
<dbReference type="Gene3D" id="3.90.1560.10">
    <property type="entry name" value="ComB-like"/>
    <property type="match status" value="1"/>
</dbReference>
<keyword evidence="6" id="KW-0460">Magnesium</keyword>
<dbReference type="AlphaFoldDB" id="A0A8J3AIR9"/>
<dbReference type="RefSeq" id="WP_235821346.1">
    <property type="nucleotide sequence ID" value="NZ_BMHB01000001.1"/>
</dbReference>
<evidence type="ECO:0000256" key="1">
    <source>
        <dbReference type="ARBA" id="ARBA00001946"/>
    </source>
</evidence>
<dbReference type="EC" id="3.1.3.71" evidence="3"/>
<name>A0A8J3AIR9_9BACI</name>
<comment type="caution">
    <text evidence="8">The sequence shown here is derived from an EMBL/GenBank/DDBJ whole genome shotgun (WGS) entry which is preliminary data.</text>
</comment>
<dbReference type="GO" id="GO:0050545">
    <property type="term" value="F:sulfopyruvate decarboxylase activity"/>
    <property type="evidence" value="ECO:0007669"/>
    <property type="project" value="TreeGrafter"/>
</dbReference>
<evidence type="ECO:0000256" key="2">
    <source>
        <dbReference type="ARBA" id="ARBA00009997"/>
    </source>
</evidence>
<keyword evidence="5" id="KW-0378">Hydrolase</keyword>
<dbReference type="GO" id="GO:0050532">
    <property type="term" value="F:2-phosphosulfolactate phosphatase activity"/>
    <property type="evidence" value="ECO:0007669"/>
    <property type="project" value="UniProtKB-EC"/>
</dbReference>
<sequence length="250" mass="27664">MTKIHLLMKKEEMNQQKLSGNKTVVVFDILLATSTITATLEFGAKEVIPVLNGKEAVEISEGIKNNEAILIGEYNGATLDGFHSPNPLALRSVVNKKTIILSTTNGTIALKNAQAAKKVYAASILNSKSVVNHIRQTYDDETIILVCAGSFGHFNIEDFYGAGYFIDCLLSESIQLEMTDSSLAALHFYRSFKEKEIEILAESRVGKMMVNYGFEAELHFVSQKSIFNVVPMMENGKRIVDVKLSEKTAF</sequence>
<accession>A0A8J3AIR9</accession>
<evidence type="ECO:0000313" key="8">
    <source>
        <dbReference type="EMBL" id="GGI13575.1"/>
    </source>
</evidence>
<evidence type="ECO:0000256" key="3">
    <source>
        <dbReference type="ARBA" id="ARBA00012953"/>
    </source>
</evidence>
<dbReference type="Pfam" id="PF04029">
    <property type="entry name" value="2-ph_phosp"/>
    <property type="match status" value="1"/>
</dbReference>
<reference evidence="9" key="1">
    <citation type="journal article" date="2019" name="Int. J. Syst. Evol. Microbiol.">
        <title>The Global Catalogue of Microorganisms (GCM) 10K type strain sequencing project: providing services to taxonomists for standard genome sequencing and annotation.</title>
        <authorList>
            <consortium name="The Broad Institute Genomics Platform"/>
            <consortium name="The Broad Institute Genome Sequencing Center for Infectious Disease"/>
            <person name="Wu L."/>
            <person name="Ma J."/>
        </authorList>
    </citation>
    <scope>NUCLEOTIDE SEQUENCE [LARGE SCALE GENOMIC DNA]</scope>
    <source>
        <strain evidence="9">CGMCC 1.14993</strain>
    </source>
</reference>
<evidence type="ECO:0000256" key="5">
    <source>
        <dbReference type="ARBA" id="ARBA00022801"/>
    </source>
</evidence>
<dbReference type="EMBL" id="BMHB01000001">
    <property type="protein sequence ID" value="GGI13575.1"/>
    <property type="molecule type" value="Genomic_DNA"/>
</dbReference>
<evidence type="ECO:0000256" key="6">
    <source>
        <dbReference type="ARBA" id="ARBA00022842"/>
    </source>
</evidence>
<protein>
    <recommendedName>
        <fullName evidence="4">Probable 2-phosphosulfolactate phosphatase</fullName>
        <ecNumber evidence="3">3.1.3.71</ecNumber>
    </recommendedName>
</protein>
<dbReference type="InterPro" id="IPR036702">
    <property type="entry name" value="ComB-like_sf"/>
</dbReference>
<comment type="cofactor">
    <cofactor evidence="1">
        <name>Mg(2+)</name>
        <dbReference type="ChEBI" id="CHEBI:18420"/>
    </cofactor>
</comment>
<evidence type="ECO:0000313" key="9">
    <source>
        <dbReference type="Proteomes" id="UP000626244"/>
    </source>
</evidence>
<proteinExistence type="inferred from homology"/>
<evidence type="ECO:0000256" key="7">
    <source>
        <dbReference type="ARBA" id="ARBA00033711"/>
    </source>
</evidence>
<gene>
    <name evidence="8" type="primary">comB</name>
    <name evidence="8" type="ORF">GCM10007380_18600</name>
</gene>
<evidence type="ECO:0000256" key="4">
    <source>
        <dbReference type="ARBA" id="ARBA00021948"/>
    </source>
</evidence>